<feature type="region of interest" description="Disordered" evidence="1">
    <location>
        <begin position="29"/>
        <end position="115"/>
    </location>
</feature>
<accession>C5LWE4</accession>
<evidence type="ECO:0000256" key="1">
    <source>
        <dbReference type="SAM" id="MobiDB-lite"/>
    </source>
</evidence>
<evidence type="ECO:0000313" key="3">
    <source>
        <dbReference type="EMBL" id="EEQ98947.1"/>
    </source>
</evidence>
<organism evidence="4">
    <name type="scientific">Perkinsus marinus (strain ATCC 50983 / TXsc)</name>
    <dbReference type="NCBI Taxonomy" id="423536"/>
    <lineage>
        <taxon>Eukaryota</taxon>
        <taxon>Sar</taxon>
        <taxon>Alveolata</taxon>
        <taxon>Perkinsozoa</taxon>
        <taxon>Perkinsea</taxon>
        <taxon>Perkinsida</taxon>
        <taxon>Perkinsidae</taxon>
        <taxon>Perkinsus</taxon>
    </lineage>
</organism>
<feature type="compositionally biased region" description="Basic and acidic residues" evidence="1">
    <location>
        <begin position="95"/>
        <end position="115"/>
    </location>
</feature>
<dbReference type="Proteomes" id="UP000007800">
    <property type="component" value="Unassembled WGS sequence"/>
</dbReference>
<reference evidence="3 4" key="1">
    <citation type="submission" date="2008-07" db="EMBL/GenBank/DDBJ databases">
        <authorList>
            <person name="El-Sayed N."/>
            <person name="Caler E."/>
            <person name="Inman J."/>
            <person name="Amedeo P."/>
            <person name="Hass B."/>
            <person name="Wortman J."/>
        </authorList>
    </citation>
    <scope>NUCLEOTIDE SEQUENCE [LARGE SCALE GENOMIC DNA]</scope>
    <source>
        <strain evidence="4">ATCC 50983 / TXsc</strain>
    </source>
</reference>
<evidence type="ECO:0000256" key="2">
    <source>
        <dbReference type="SAM" id="SignalP"/>
    </source>
</evidence>
<feature type="signal peptide" evidence="2">
    <location>
        <begin position="1"/>
        <end position="18"/>
    </location>
</feature>
<evidence type="ECO:0008006" key="5">
    <source>
        <dbReference type="Google" id="ProtNLM"/>
    </source>
</evidence>
<dbReference type="GeneID" id="9063242"/>
<keyword evidence="4" id="KW-1185">Reference proteome</keyword>
<gene>
    <name evidence="3" type="ORF">Pmar_PMAR013876</name>
</gene>
<dbReference type="RefSeq" id="XP_002766230.1">
    <property type="nucleotide sequence ID" value="XM_002766184.1"/>
</dbReference>
<dbReference type="AlphaFoldDB" id="C5LWE4"/>
<dbReference type="EMBL" id="GG686169">
    <property type="protein sequence ID" value="EEQ98947.1"/>
    <property type="molecule type" value="Genomic_DNA"/>
</dbReference>
<protein>
    <recommendedName>
        <fullName evidence="5">Secreted protein</fullName>
    </recommendedName>
</protein>
<dbReference type="InParanoid" id="C5LWE4"/>
<feature type="chain" id="PRO_5002955294" description="Secreted protein" evidence="2">
    <location>
        <begin position="19"/>
        <end position="115"/>
    </location>
</feature>
<keyword evidence="2" id="KW-0732">Signal</keyword>
<proteinExistence type="predicted"/>
<name>C5LWE4_PERM5</name>
<sequence length="115" mass="12689">MILNTIIIVGTLAILSQAMRFRSAAAAAAPQGADATATEELDRPVELSSDQPLSTEYEPNYQNIDISATWDKDKPVLEPQGGDFGSLSNSVNQPRELKPTEPKFHSYKPEWDEKQ</sequence>
<evidence type="ECO:0000313" key="4">
    <source>
        <dbReference type="Proteomes" id="UP000007800"/>
    </source>
</evidence>